<reference evidence="2 3" key="1">
    <citation type="journal article" date="2018" name="Mol. Biol. Evol.">
        <title>Broad Genomic Sampling Reveals a Smut Pathogenic Ancestry of the Fungal Clade Ustilaginomycotina.</title>
        <authorList>
            <person name="Kijpornyongpan T."/>
            <person name="Mondo S.J."/>
            <person name="Barry K."/>
            <person name="Sandor L."/>
            <person name="Lee J."/>
            <person name="Lipzen A."/>
            <person name="Pangilinan J."/>
            <person name="LaButti K."/>
            <person name="Hainaut M."/>
            <person name="Henrissat B."/>
            <person name="Grigoriev I.V."/>
            <person name="Spatafora J.W."/>
            <person name="Aime M.C."/>
        </authorList>
    </citation>
    <scope>NUCLEOTIDE SEQUENCE [LARGE SCALE GENOMIC DNA]</scope>
    <source>
        <strain evidence="2 3">MCA 4186</strain>
    </source>
</reference>
<dbReference type="RefSeq" id="XP_025597872.1">
    <property type="nucleotide sequence ID" value="XM_025745641.1"/>
</dbReference>
<keyword evidence="3" id="KW-1185">Reference proteome</keyword>
<dbReference type="AlphaFoldDB" id="A0A316ZBL4"/>
<sequence length="146" mass="15834">MSEAENGRLRGEDPCRCSCHQAAGMRALGASQAQRPGRIRRLCARVQRCGGGGAAMGTIRRTDSVSATSHGHGRSCSRRGIARHCGHRSRARQRAALKARSRLPTFSVRYSSLVWVPITILGESLANIAAVRAESSSERRGLRRGR</sequence>
<organism evidence="2 3">
    <name type="scientific">Tilletiopsis washingtonensis</name>
    <dbReference type="NCBI Taxonomy" id="58919"/>
    <lineage>
        <taxon>Eukaryota</taxon>
        <taxon>Fungi</taxon>
        <taxon>Dikarya</taxon>
        <taxon>Basidiomycota</taxon>
        <taxon>Ustilaginomycotina</taxon>
        <taxon>Exobasidiomycetes</taxon>
        <taxon>Entylomatales</taxon>
        <taxon>Entylomatales incertae sedis</taxon>
        <taxon>Tilletiopsis</taxon>
    </lineage>
</organism>
<feature type="compositionally biased region" description="Basic residues" evidence="1">
    <location>
        <begin position="71"/>
        <end position="89"/>
    </location>
</feature>
<dbReference type="EMBL" id="KZ819294">
    <property type="protein sequence ID" value="PWN97593.1"/>
    <property type="molecule type" value="Genomic_DNA"/>
</dbReference>
<evidence type="ECO:0000313" key="3">
    <source>
        <dbReference type="Proteomes" id="UP000245946"/>
    </source>
</evidence>
<dbReference type="Proteomes" id="UP000245946">
    <property type="component" value="Unassembled WGS sequence"/>
</dbReference>
<feature type="region of interest" description="Disordered" evidence="1">
    <location>
        <begin position="65"/>
        <end position="89"/>
    </location>
</feature>
<accession>A0A316ZBL4</accession>
<gene>
    <name evidence="2" type="ORF">FA09DRAFT_40469</name>
</gene>
<proteinExistence type="predicted"/>
<name>A0A316ZBL4_9BASI</name>
<dbReference type="GeneID" id="37273185"/>
<evidence type="ECO:0000256" key="1">
    <source>
        <dbReference type="SAM" id="MobiDB-lite"/>
    </source>
</evidence>
<protein>
    <submittedName>
        <fullName evidence="2">Uncharacterized protein</fullName>
    </submittedName>
</protein>
<evidence type="ECO:0000313" key="2">
    <source>
        <dbReference type="EMBL" id="PWN97593.1"/>
    </source>
</evidence>